<evidence type="ECO:0000313" key="3">
    <source>
        <dbReference type="Proteomes" id="UP000295043"/>
    </source>
</evidence>
<evidence type="ECO:0000256" key="1">
    <source>
        <dbReference type="SAM" id="MobiDB-lite"/>
    </source>
</evidence>
<name>A0A4R2BNT2_9HYPH</name>
<dbReference type="AlphaFoldDB" id="A0A4R2BNT2"/>
<organism evidence="2 3">
    <name type="scientific">Sinorhizobium americanum</name>
    <dbReference type="NCBI Taxonomy" id="194963"/>
    <lineage>
        <taxon>Bacteria</taxon>
        <taxon>Pseudomonadati</taxon>
        <taxon>Pseudomonadota</taxon>
        <taxon>Alphaproteobacteria</taxon>
        <taxon>Hyphomicrobiales</taxon>
        <taxon>Rhizobiaceae</taxon>
        <taxon>Sinorhizobium/Ensifer group</taxon>
        <taxon>Sinorhizobium</taxon>
    </lineage>
</organism>
<feature type="region of interest" description="Disordered" evidence="1">
    <location>
        <begin position="1"/>
        <end position="31"/>
    </location>
</feature>
<dbReference type="EMBL" id="SLVU01000011">
    <property type="protein sequence ID" value="TCN29121.1"/>
    <property type="molecule type" value="Genomic_DNA"/>
</dbReference>
<sequence>MSDWNGHVGKGVPSEKIEPQTDRRKPRLYQP</sequence>
<comment type="caution">
    <text evidence="2">The sequence shown here is derived from an EMBL/GenBank/DDBJ whole genome shotgun (WGS) entry which is preliminary data.</text>
</comment>
<dbReference type="Proteomes" id="UP000295043">
    <property type="component" value="Unassembled WGS sequence"/>
</dbReference>
<accession>A0A4R2BNT2</accession>
<gene>
    <name evidence="2" type="ORF">EV184_111223</name>
</gene>
<protein>
    <submittedName>
        <fullName evidence="2">Uncharacterized protein</fullName>
    </submittedName>
</protein>
<evidence type="ECO:0000313" key="2">
    <source>
        <dbReference type="EMBL" id="TCN29121.1"/>
    </source>
</evidence>
<proteinExistence type="predicted"/>
<reference evidence="2 3" key="1">
    <citation type="submission" date="2019-03" db="EMBL/GenBank/DDBJ databases">
        <title>Genomic Encyclopedia of Type Strains, Phase IV (KMG-V): Genome sequencing to study the core and pangenomes of soil and plant-associated prokaryotes.</title>
        <authorList>
            <person name="Whitman W."/>
        </authorList>
    </citation>
    <scope>NUCLEOTIDE SEQUENCE [LARGE SCALE GENOMIC DNA]</scope>
    <source>
        <strain evidence="2 3">23C40</strain>
    </source>
</reference>
<feature type="compositionally biased region" description="Basic and acidic residues" evidence="1">
    <location>
        <begin position="13"/>
        <end position="23"/>
    </location>
</feature>